<dbReference type="Proteomes" id="UP000228740">
    <property type="component" value="Unassembled WGS sequence"/>
</dbReference>
<accession>A0A2M9CBU9</accession>
<keyword evidence="2" id="KW-1185">Reference proteome</keyword>
<evidence type="ECO:0000313" key="1">
    <source>
        <dbReference type="EMBL" id="PJJ68305.1"/>
    </source>
</evidence>
<protein>
    <submittedName>
        <fullName evidence="1">Uncharacterized protein</fullName>
    </submittedName>
</protein>
<comment type="caution">
    <text evidence="1">The sequence shown here is derived from an EMBL/GenBank/DDBJ whole genome shotgun (WGS) entry which is preliminary data.</text>
</comment>
<organism evidence="1 2">
    <name type="scientific">Chryseobacterium geocarposphaerae</name>
    <dbReference type="NCBI Taxonomy" id="1416776"/>
    <lineage>
        <taxon>Bacteria</taxon>
        <taxon>Pseudomonadati</taxon>
        <taxon>Bacteroidota</taxon>
        <taxon>Flavobacteriia</taxon>
        <taxon>Flavobacteriales</taxon>
        <taxon>Weeksellaceae</taxon>
        <taxon>Chryseobacterium group</taxon>
        <taxon>Chryseobacterium</taxon>
    </lineage>
</organism>
<reference evidence="1 2" key="1">
    <citation type="submission" date="2017-11" db="EMBL/GenBank/DDBJ databases">
        <title>Genomic Encyclopedia of Archaeal and Bacterial Type Strains, Phase II (KMG-II): From Individual Species to Whole Genera.</title>
        <authorList>
            <person name="Goeker M."/>
        </authorList>
    </citation>
    <scope>NUCLEOTIDE SEQUENCE [LARGE SCALE GENOMIC DNA]</scope>
    <source>
        <strain evidence="1 2">DSM 27617</strain>
    </source>
</reference>
<sequence length="30" mass="3506">MIFDIEKVCMGLKRKNSARILEEINLRDLG</sequence>
<name>A0A2M9CBU9_9FLAO</name>
<evidence type="ECO:0000313" key="2">
    <source>
        <dbReference type="Proteomes" id="UP000228740"/>
    </source>
</evidence>
<dbReference type="AlphaFoldDB" id="A0A2M9CBU9"/>
<proteinExistence type="predicted"/>
<dbReference type="EMBL" id="PGFD01000001">
    <property type="protein sequence ID" value="PJJ68305.1"/>
    <property type="molecule type" value="Genomic_DNA"/>
</dbReference>
<gene>
    <name evidence="1" type="ORF">CLV73_2342</name>
</gene>